<dbReference type="EMBL" id="CAJHUC010002769">
    <property type="protein sequence ID" value="CAD7704341.1"/>
    <property type="molecule type" value="Genomic_DNA"/>
</dbReference>
<feature type="transmembrane region" description="Helical" evidence="1">
    <location>
        <begin position="273"/>
        <end position="294"/>
    </location>
</feature>
<feature type="transmembrane region" description="Helical" evidence="1">
    <location>
        <begin position="234"/>
        <end position="252"/>
    </location>
</feature>
<evidence type="ECO:0000256" key="1">
    <source>
        <dbReference type="SAM" id="Phobius"/>
    </source>
</evidence>
<name>A0A8S1JB43_9CHLO</name>
<sequence length="317" mass="33140">MCNTRGHALGGPDDGWGWLFRRATFADPGLETVFWDWHTRLVLVDTDRRYYAGAAIVLAVAGGVVIRDGVSLSALAVCAAGLAMTVGLAMAVGAHPGRYIRHREAAVGCCRLALTVIAAWIGSAHLPARTDTFFGVLATKMAARGPLAAMVSGWAGLQLRPHAELAVQTASLVVAVPFSAGMCAACLGSPAQVAVIQRAAAAIDTVGVGLINALDHAHPGVIERLTAPAGDPCALVSIFALIWLGWAGPLAASRAMARRSRRLFLRKHFPGGWPVGVAAKPLAWGALATAIMAFNGLLAVELSWRTLKWIVHAEPAS</sequence>
<evidence type="ECO:0000313" key="3">
    <source>
        <dbReference type="Proteomes" id="UP000708148"/>
    </source>
</evidence>
<feature type="transmembrane region" description="Helical" evidence="1">
    <location>
        <begin position="50"/>
        <end position="66"/>
    </location>
</feature>
<feature type="transmembrane region" description="Helical" evidence="1">
    <location>
        <begin position="72"/>
        <end position="93"/>
    </location>
</feature>
<proteinExistence type="predicted"/>
<gene>
    <name evidence="2" type="ORF">OSTQU699_LOCUS9696</name>
</gene>
<dbReference type="AlphaFoldDB" id="A0A8S1JB43"/>
<keyword evidence="1" id="KW-0812">Transmembrane</keyword>
<keyword evidence="1" id="KW-1133">Transmembrane helix</keyword>
<organism evidence="2 3">
    <name type="scientific">Ostreobium quekettii</name>
    <dbReference type="NCBI Taxonomy" id="121088"/>
    <lineage>
        <taxon>Eukaryota</taxon>
        <taxon>Viridiplantae</taxon>
        <taxon>Chlorophyta</taxon>
        <taxon>core chlorophytes</taxon>
        <taxon>Ulvophyceae</taxon>
        <taxon>TCBD clade</taxon>
        <taxon>Bryopsidales</taxon>
        <taxon>Ostreobineae</taxon>
        <taxon>Ostreobiaceae</taxon>
        <taxon>Ostreobium</taxon>
    </lineage>
</organism>
<protein>
    <submittedName>
        <fullName evidence="2">Uncharacterized protein</fullName>
    </submittedName>
</protein>
<reference evidence="2" key="1">
    <citation type="submission" date="2020-12" db="EMBL/GenBank/DDBJ databases">
        <authorList>
            <person name="Iha C."/>
        </authorList>
    </citation>
    <scope>NUCLEOTIDE SEQUENCE</scope>
</reference>
<evidence type="ECO:0000313" key="2">
    <source>
        <dbReference type="EMBL" id="CAD7704341.1"/>
    </source>
</evidence>
<dbReference type="Proteomes" id="UP000708148">
    <property type="component" value="Unassembled WGS sequence"/>
</dbReference>
<keyword evidence="1" id="KW-0472">Membrane</keyword>
<comment type="caution">
    <text evidence="2">The sequence shown here is derived from an EMBL/GenBank/DDBJ whole genome shotgun (WGS) entry which is preliminary data.</text>
</comment>
<accession>A0A8S1JB43</accession>
<feature type="transmembrane region" description="Helical" evidence="1">
    <location>
        <begin position="105"/>
        <end position="126"/>
    </location>
</feature>
<keyword evidence="3" id="KW-1185">Reference proteome</keyword>